<accession>A0ABN2HXK1</accession>
<gene>
    <name evidence="2" type="ORF">GCM10009765_50550</name>
</gene>
<dbReference type="Gene3D" id="3.10.105.10">
    <property type="entry name" value="Dipeptide-binding Protein, Domain 3"/>
    <property type="match status" value="1"/>
</dbReference>
<dbReference type="Gene3D" id="3.40.190.10">
    <property type="entry name" value="Periplasmic binding protein-like II"/>
    <property type="match status" value="1"/>
</dbReference>
<reference evidence="2 3" key="1">
    <citation type="journal article" date="2019" name="Int. J. Syst. Evol. Microbiol.">
        <title>The Global Catalogue of Microorganisms (GCM) 10K type strain sequencing project: providing services to taxonomists for standard genome sequencing and annotation.</title>
        <authorList>
            <consortium name="The Broad Institute Genomics Platform"/>
            <consortium name="The Broad Institute Genome Sequencing Center for Infectious Disease"/>
            <person name="Wu L."/>
            <person name="Ma J."/>
        </authorList>
    </citation>
    <scope>NUCLEOTIDE SEQUENCE [LARGE SCALE GENOMIC DNA]</scope>
    <source>
        <strain evidence="2 3">JCM 14718</strain>
    </source>
</reference>
<keyword evidence="3" id="KW-1185">Reference proteome</keyword>
<dbReference type="PANTHER" id="PTHR30290:SF65">
    <property type="entry name" value="MONOACYL PHOSPHATIDYLINOSITOL TETRAMANNOSIDE-BINDING PROTEIN LPQW-RELATED"/>
    <property type="match status" value="1"/>
</dbReference>
<dbReference type="Gene3D" id="3.90.76.10">
    <property type="entry name" value="Dipeptide-binding Protein, Domain 1"/>
    <property type="match status" value="1"/>
</dbReference>
<dbReference type="InterPro" id="IPR030678">
    <property type="entry name" value="Peptide/Ni-bd"/>
</dbReference>
<feature type="domain" description="Solute-binding protein family 5" evidence="1">
    <location>
        <begin position="100"/>
        <end position="447"/>
    </location>
</feature>
<name>A0ABN2HXK1_9ACTN</name>
<dbReference type="SUPFAM" id="SSF53850">
    <property type="entry name" value="Periplasmic binding protein-like II"/>
    <property type="match status" value="1"/>
</dbReference>
<dbReference type="PANTHER" id="PTHR30290">
    <property type="entry name" value="PERIPLASMIC BINDING COMPONENT OF ABC TRANSPORTER"/>
    <property type="match status" value="1"/>
</dbReference>
<dbReference type="CDD" id="cd08501">
    <property type="entry name" value="PBP2_Lpqw"/>
    <property type="match status" value="1"/>
</dbReference>
<protein>
    <submittedName>
        <fullName evidence="2">ABC transporter family substrate-binding protein</fullName>
    </submittedName>
</protein>
<evidence type="ECO:0000259" key="1">
    <source>
        <dbReference type="Pfam" id="PF00496"/>
    </source>
</evidence>
<dbReference type="InterPro" id="IPR000914">
    <property type="entry name" value="SBP_5_dom"/>
</dbReference>
<dbReference type="Pfam" id="PF00496">
    <property type="entry name" value="SBP_bac_5"/>
    <property type="match status" value="1"/>
</dbReference>
<dbReference type="InterPro" id="IPR039424">
    <property type="entry name" value="SBP_5"/>
</dbReference>
<dbReference type="PIRSF" id="PIRSF002741">
    <property type="entry name" value="MppA"/>
    <property type="match status" value="1"/>
</dbReference>
<sequence>MGLLALGACTSANNVPQAKAPPVHSWDMNPKPVSELRNGGTYKLSITQWISQYNRYQTDGAQGDAVSIVAMMEPQLFDRGPDGAPKIHPDTLVSAAVTATSPKQVVTYVLNPKAKWSDGQPITWKDFAAQWKALNGSNPAYQVSSSAGYDKISTITQGATPNAVAVTFAQPFGDWQLLFDPLFPAAGIDTPEKFNTGWIEKVPVTAGPWKIGSLNKTTQTVTMVPDPTYWGTKPKLDSITYRALDSTADTDAYLNNEIDETPARAPEDYKRLKPAKNTDIRIGARWDETHLSFNSRGPLADVHVRQALGMGIDRSAIVRSVSKDLPFSLAPLGNHFFMPNQAGYQDNSGIYGKFDQAAAKKLLDAAGWTSSGAGKPRTKAGKPLSLTYLVNAGASQSNKDIAQLVQNMLGQIGVTVTLRQVPQNDYFDKYVNVGDFDLTVFRQVDEVFPSQLYDIFRQPVGNNVFQNYGRVGTPEIDQLMVKAQETPDRVAAAALYNQADAKIWEVGNSLELYQTPQILAFRHTLANEGAPGLATQDYVATGFTK</sequence>
<dbReference type="EMBL" id="BAAANY010000020">
    <property type="protein sequence ID" value="GAA1695215.1"/>
    <property type="molecule type" value="Genomic_DNA"/>
</dbReference>
<evidence type="ECO:0000313" key="2">
    <source>
        <dbReference type="EMBL" id="GAA1695215.1"/>
    </source>
</evidence>
<proteinExistence type="predicted"/>
<dbReference type="Proteomes" id="UP001500618">
    <property type="component" value="Unassembled WGS sequence"/>
</dbReference>
<comment type="caution">
    <text evidence="2">The sequence shown here is derived from an EMBL/GenBank/DDBJ whole genome shotgun (WGS) entry which is preliminary data.</text>
</comment>
<organism evidence="2 3">
    <name type="scientific">Fodinicola feengrottensis</name>
    <dbReference type="NCBI Taxonomy" id="435914"/>
    <lineage>
        <taxon>Bacteria</taxon>
        <taxon>Bacillati</taxon>
        <taxon>Actinomycetota</taxon>
        <taxon>Actinomycetes</taxon>
        <taxon>Mycobacteriales</taxon>
        <taxon>Fodinicola</taxon>
    </lineage>
</organism>
<evidence type="ECO:0000313" key="3">
    <source>
        <dbReference type="Proteomes" id="UP001500618"/>
    </source>
</evidence>